<dbReference type="Gene3D" id="1.10.510.10">
    <property type="entry name" value="Transferase(Phosphotransferase) domain 1"/>
    <property type="match status" value="1"/>
</dbReference>
<keyword evidence="2" id="KW-0812">Transmembrane</keyword>
<feature type="region of interest" description="Disordered" evidence="1">
    <location>
        <begin position="320"/>
        <end position="359"/>
    </location>
</feature>
<feature type="region of interest" description="Disordered" evidence="1">
    <location>
        <begin position="265"/>
        <end position="286"/>
    </location>
</feature>
<keyword evidence="2" id="KW-0472">Membrane</keyword>
<dbReference type="GO" id="GO:0004672">
    <property type="term" value="F:protein kinase activity"/>
    <property type="evidence" value="ECO:0007669"/>
    <property type="project" value="InterPro"/>
</dbReference>
<dbReference type="InterPro" id="IPR008266">
    <property type="entry name" value="Tyr_kinase_AS"/>
</dbReference>
<evidence type="ECO:0000313" key="4">
    <source>
        <dbReference type="EMBL" id="MVU76670.1"/>
    </source>
</evidence>
<feature type="compositionally biased region" description="Low complexity" evidence="1">
    <location>
        <begin position="320"/>
        <end position="353"/>
    </location>
</feature>
<name>A0A7K1UQP4_9NOCA</name>
<organism evidence="4 5">
    <name type="scientific">Nocardia terrae</name>
    <dbReference type="NCBI Taxonomy" id="2675851"/>
    <lineage>
        <taxon>Bacteria</taxon>
        <taxon>Bacillati</taxon>
        <taxon>Actinomycetota</taxon>
        <taxon>Actinomycetes</taxon>
        <taxon>Mycobacteriales</taxon>
        <taxon>Nocardiaceae</taxon>
        <taxon>Nocardia</taxon>
    </lineage>
</organism>
<dbReference type="RefSeq" id="WP_157355405.1">
    <property type="nucleotide sequence ID" value="NZ_WRPP01000001.1"/>
</dbReference>
<proteinExistence type="predicted"/>
<gene>
    <name evidence="4" type="ORF">GPX89_05345</name>
</gene>
<keyword evidence="4" id="KW-0808">Transferase</keyword>
<sequence>MLVTGLSGESYEVDSEPFYAAGSRAVQYLCRDPRGQQRLYKLFRTPANPTEFEWARQAMLFGRQTVLAGEAAGGSTGNPAEAVNWPIDLVQNEGTPPGVVLPLIPMDYLQPDGRPRTFDQLWAGQVVAAEFRTALATRLCEIVRVLEERGLVHGDLSPKNVLFHASAPLAYVIDTAGLRPADAAYDRYKDRYDLAMLVYRTLFLGQPSAGYPADLDPRLRALFDRAFGNGGFGPDARPSAQEWFDTLRAVPVSSPAMPTVALTAPAASPTGWSNPQQPLAYSPAPQSNSTNTALKVILGALLVVLVIAIAVGAVVLSGKSSDNNASPTSTTTAATTTTTAPPTTTTAGNDTSTLNSQATDKTPFTADALLPVTFTDSNNVTFTRTSYGAKDTCVSSNMSQNVKTALQNNNCQRLMTGVYLDTAQQIQVSIEVFAFNSDTDSDAVYSTLKGQDQTWDIWCPTDGVGASVCKANKDTWLAAAYSSWGRQQYRYLFESYALYVNLSTDTSLNPNLDAPAHKVIQVVGPCNYSKTC</sequence>
<dbReference type="Proteomes" id="UP000466794">
    <property type="component" value="Unassembled WGS sequence"/>
</dbReference>
<accession>A0A7K1UQP4</accession>
<dbReference type="Pfam" id="PF01636">
    <property type="entry name" value="APH"/>
    <property type="match status" value="1"/>
</dbReference>
<feature type="domain" description="Aminoglycoside phosphotransferase" evidence="3">
    <location>
        <begin position="119"/>
        <end position="228"/>
    </location>
</feature>
<dbReference type="EMBL" id="WRPP01000001">
    <property type="protein sequence ID" value="MVU76670.1"/>
    <property type="molecule type" value="Genomic_DNA"/>
</dbReference>
<evidence type="ECO:0000256" key="2">
    <source>
        <dbReference type="SAM" id="Phobius"/>
    </source>
</evidence>
<keyword evidence="5" id="KW-1185">Reference proteome</keyword>
<dbReference type="AlphaFoldDB" id="A0A7K1UQP4"/>
<dbReference type="InterPro" id="IPR002575">
    <property type="entry name" value="Aminoglycoside_PTrfase"/>
</dbReference>
<evidence type="ECO:0000256" key="1">
    <source>
        <dbReference type="SAM" id="MobiDB-lite"/>
    </source>
</evidence>
<feature type="compositionally biased region" description="Polar residues" evidence="1">
    <location>
        <begin position="270"/>
        <end position="286"/>
    </location>
</feature>
<protein>
    <submittedName>
        <fullName evidence="4">Phosphotransferase</fullName>
    </submittedName>
</protein>
<comment type="caution">
    <text evidence="4">The sequence shown here is derived from an EMBL/GenBank/DDBJ whole genome shotgun (WGS) entry which is preliminary data.</text>
</comment>
<evidence type="ECO:0000259" key="3">
    <source>
        <dbReference type="Pfam" id="PF01636"/>
    </source>
</evidence>
<dbReference type="SUPFAM" id="SSF56112">
    <property type="entry name" value="Protein kinase-like (PK-like)"/>
    <property type="match status" value="1"/>
</dbReference>
<dbReference type="InterPro" id="IPR011009">
    <property type="entry name" value="Kinase-like_dom_sf"/>
</dbReference>
<dbReference type="PROSITE" id="PS00109">
    <property type="entry name" value="PROTEIN_KINASE_TYR"/>
    <property type="match status" value="1"/>
</dbReference>
<reference evidence="4 5" key="1">
    <citation type="submission" date="2019-12" db="EMBL/GenBank/DDBJ databases">
        <title>Nocardia sp. nov. ET3-3 isolated from soil.</title>
        <authorList>
            <person name="Kanchanasin P."/>
            <person name="Tanasupawat S."/>
            <person name="Yuki M."/>
            <person name="Kudo T."/>
        </authorList>
    </citation>
    <scope>NUCLEOTIDE SEQUENCE [LARGE SCALE GENOMIC DNA]</scope>
    <source>
        <strain evidence="4 5">ET3-3</strain>
    </source>
</reference>
<keyword evidence="2" id="KW-1133">Transmembrane helix</keyword>
<feature type="transmembrane region" description="Helical" evidence="2">
    <location>
        <begin position="296"/>
        <end position="316"/>
    </location>
</feature>
<evidence type="ECO:0000313" key="5">
    <source>
        <dbReference type="Proteomes" id="UP000466794"/>
    </source>
</evidence>